<evidence type="ECO:0000256" key="1">
    <source>
        <dbReference type="SAM" id="SignalP"/>
    </source>
</evidence>
<dbReference type="EMBL" id="SLUN01000015">
    <property type="protein sequence ID" value="TCL66520.1"/>
    <property type="molecule type" value="Genomic_DNA"/>
</dbReference>
<feature type="chain" id="PRO_5020524052" description="Argininosuccinate lyase" evidence="1">
    <location>
        <begin position="25"/>
        <end position="119"/>
    </location>
</feature>
<dbReference type="Proteomes" id="UP000295008">
    <property type="component" value="Unassembled WGS sequence"/>
</dbReference>
<comment type="caution">
    <text evidence="2">The sequence shown here is derived from an EMBL/GenBank/DDBJ whole genome shotgun (WGS) entry which is preliminary data.</text>
</comment>
<proteinExistence type="predicted"/>
<dbReference type="RefSeq" id="WP_132014759.1">
    <property type="nucleotide sequence ID" value="NZ_SLUN01000015.1"/>
</dbReference>
<accession>A0A4R1RKY9</accession>
<dbReference type="OrthoDB" id="1668205at2"/>
<organism evidence="2 3">
    <name type="scientific">Hydrogenispora ethanolica</name>
    <dbReference type="NCBI Taxonomy" id="1082276"/>
    <lineage>
        <taxon>Bacteria</taxon>
        <taxon>Bacillati</taxon>
        <taxon>Bacillota</taxon>
        <taxon>Hydrogenispora</taxon>
    </lineage>
</organism>
<dbReference type="AlphaFoldDB" id="A0A4R1RKY9"/>
<evidence type="ECO:0000313" key="2">
    <source>
        <dbReference type="EMBL" id="TCL66520.1"/>
    </source>
</evidence>
<gene>
    <name evidence="2" type="ORF">EDC14_101563</name>
</gene>
<keyword evidence="3" id="KW-1185">Reference proteome</keyword>
<reference evidence="2 3" key="1">
    <citation type="submission" date="2019-03" db="EMBL/GenBank/DDBJ databases">
        <title>Genomic Encyclopedia of Type Strains, Phase IV (KMG-IV): sequencing the most valuable type-strain genomes for metagenomic binning, comparative biology and taxonomic classification.</title>
        <authorList>
            <person name="Goeker M."/>
        </authorList>
    </citation>
    <scope>NUCLEOTIDE SEQUENCE [LARGE SCALE GENOMIC DNA]</scope>
    <source>
        <strain evidence="2 3">LX-B</strain>
    </source>
</reference>
<feature type="signal peptide" evidence="1">
    <location>
        <begin position="1"/>
        <end position="24"/>
    </location>
</feature>
<evidence type="ECO:0008006" key="4">
    <source>
        <dbReference type="Google" id="ProtNLM"/>
    </source>
</evidence>
<evidence type="ECO:0000313" key="3">
    <source>
        <dbReference type="Proteomes" id="UP000295008"/>
    </source>
</evidence>
<protein>
    <recommendedName>
        <fullName evidence="4">Argininosuccinate lyase</fullName>
    </recommendedName>
</protein>
<name>A0A4R1RKY9_HYDET</name>
<sequence>MHKLTLVFTIAVLMLLGAAASAMAGSQDFTLVNETGVEIHEIYLSPSNSNDWEEDVLGDDVLADGEEIDIEFDGSDEKYWDLMIKDKEGNDITWEKINLKETSVITLHYDGKKAWADLD</sequence>
<keyword evidence="1" id="KW-0732">Signal</keyword>